<gene>
    <name evidence="7" type="ORF">JEQ47_17260</name>
</gene>
<protein>
    <recommendedName>
        <fullName evidence="6">Cyclic di-GMP-binding protein</fullName>
    </recommendedName>
    <alternativeName>
        <fullName evidence="6">Cellulose synthase regulatory subunit</fullName>
    </alternativeName>
</protein>
<keyword evidence="6" id="KW-0732">Signal</keyword>
<evidence type="ECO:0000256" key="6">
    <source>
        <dbReference type="RuleBase" id="RU365021"/>
    </source>
</evidence>
<dbReference type="GO" id="GO:0005886">
    <property type="term" value="C:plasma membrane"/>
    <property type="evidence" value="ECO:0007669"/>
    <property type="project" value="UniProtKB-SubCell"/>
</dbReference>
<comment type="subunit">
    <text evidence="6">Tightly associated with the cellulose synthase catalytic subunit.</text>
</comment>
<keyword evidence="3 6" id="KW-0812">Transmembrane</keyword>
<comment type="caution">
    <text evidence="7">The sequence shown here is derived from an EMBL/GenBank/DDBJ whole genome shotgun (WGS) entry which is preliminary data.</text>
</comment>
<organism evidence="7 8">
    <name type="scientific">Devosia sediminis</name>
    <dbReference type="NCBI Taxonomy" id="2798801"/>
    <lineage>
        <taxon>Bacteria</taxon>
        <taxon>Pseudomonadati</taxon>
        <taxon>Pseudomonadota</taxon>
        <taxon>Alphaproteobacteria</taxon>
        <taxon>Hyphomicrobiales</taxon>
        <taxon>Devosiaceae</taxon>
        <taxon>Devosia</taxon>
    </lineage>
</organism>
<evidence type="ECO:0000256" key="3">
    <source>
        <dbReference type="ARBA" id="ARBA00022692"/>
    </source>
</evidence>
<dbReference type="AlphaFoldDB" id="A0A934J255"/>
<dbReference type="GO" id="GO:0006011">
    <property type="term" value="P:UDP-alpha-D-glucose metabolic process"/>
    <property type="evidence" value="ECO:0007669"/>
    <property type="project" value="InterPro"/>
</dbReference>
<feature type="signal peptide" evidence="6">
    <location>
        <begin position="1"/>
        <end position="20"/>
    </location>
</feature>
<sequence length="747" mass="78674">MNRVVLAGALLIGLALPAMAQPLPFDMSPESDLVVPVPAPQVPQPSAAPEAPSVAVPAAFRRYLFPGGEVRLEGEQSRQAVVVYLTEAQAAAEASLHFAYVNALVVAPEFSQLDVRVNGTNLTMTPIASSAGPAELVVAVPPGVLRSGANVVDFRASQRHRTDCSIQSTYELWTELSGAWLSFAGEGLGAVRTLADLGAVGTGENGTTTLRIKRNGFADPAARSTLLRAVQQVAIALRAPAINIELVDTLSAEAQAGTLDLVVTPVSGLEGEFSPLAPQAATTPTAVMMPMASGANTLVLSGPNWESIGRAGDALLSAAPATAERPRTDLALPYPLMLGGQSVELGDLGVDTVEFNGRRFTATSQFELPADFYAYRYGTLDLVLDAAFSADVQPGSEIDIFTNGQIASATPLLRTDGGMLRDTVIRIPMTNLRPGRNVVDISVSLVTESDGVCSAGWTGRAPVRFVFSDSTQLRLPQYARAAALPDLRVLTGSGWPYADAPAAPLAVGADEESLLSAMLFLSRVATASGRILPVSVIDQAELSPEQDALLIMPFDAVSGQFAGQTGLVLPQARSADASNREALEQFSEGRPGNAPWTAPAEWLAQRVGMELSDLRVAPAHDAPFPLPARAAVLSQVMQPEGGLWTVLTAQNGGDMLDGTRAMMQTERWRQMAGRVSTMAPGDAEVITVATDNPVIVSTQPFSFDNVRLVAANWFSGNAVYFTAAIIVVAILLMFSTSVLLSHVGRRE</sequence>
<keyword evidence="5 6" id="KW-0472">Membrane</keyword>
<keyword evidence="2 6" id="KW-1003">Cell membrane</keyword>
<evidence type="ECO:0000256" key="5">
    <source>
        <dbReference type="ARBA" id="ARBA00023136"/>
    </source>
</evidence>
<keyword evidence="6" id="KW-0997">Cell inner membrane</keyword>
<accession>A0A934J255</accession>
<name>A0A934J255_9HYPH</name>
<keyword evidence="8" id="KW-1185">Reference proteome</keyword>
<dbReference type="PANTHER" id="PTHR39083">
    <property type="entry name" value="CYCLIC DI-GMP-BINDING PROTEIN"/>
    <property type="match status" value="1"/>
</dbReference>
<evidence type="ECO:0000313" key="8">
    <source>
        <dbReference type="Proteomes" id="UP000602124"/>
    </source>
</evidence>
<keyword evidence="6" id="KW-0135">Cellulose biosynthesis</keyword>
<evidence type="ECO:0000313" key="7">
    <source>
        <dbReference type="EMBL" id="MBJ3786477.1"/>
    </source>
</evidence>
<feature type="chain" id="PRO_5038171790" description="Cyclic di-GMP-binding protein" evidence="6">
    <location>
        <begin position="21"/>
        <end position="747"/>
    </location>
</feature>
<feature type="transmembrane region" description="Helical" evidence="6">
    <location>
        <begin position="718"/>
        <end position="740"/>
    </location>
</feature>
<reference evidence="7" key="1">
    <citation type="submission" date="2020-12" db="EMBL/GenBank/DDBJ databases">
        <title>Devosia sp. MSA67 isolated from Mo River.</title>
        <authorList>
            <person name="Ma F."/>
            <person name="Zi Z."/>
        </authorList>
    </citation>
    <scope>NUCLEOTIDE SEQUENCE</scope>
    <source>
        <strain evidence="7">MSA67</strain>
    </source>
</reference>
<evidence type="ECO:0000256" key="1">
    <source>
        <dbReference type="ARBA" id="ARBA00004162"/>
    </source>
</evidence>
<comment type="subcellular location">
    <subcellularLocation>
        <location evidence="6">Cell inner membrane</location>
    </subcellularLocation>
    <subcellularLocation>
        <location evidence="1">Cell membrane</location>
        <topology evidence="1">Single-pass membrane protein</topology>
    </subcellularLocation>
</comment>
<keyword evidence="4 6" id="KW-1133">Transmembrane helix</keyword>
<dbReference type="Gene3D" id="2.60.120.260">
    <property type="entry name" value="Galactose-binding domain-like"/>
    <property type="match status" value="2"/>
</dbReference>
<comment type="pathway">
    <text evidence="6">Glycan metabolism; bacterial cellulose biosynthesis.</text>
</comment>
<evidence type="ECO:0000256" key="4">
    <source>
        <dbReference type="ARBA" id="ARBA00022989"/>
    </source>
</evidence>
<dbReference type="Proteomes" id="UP000602124">
    <property type="component" value="Unassembled WGS sequence"/>
</dbReference>
<dbReference type="GO" id="GO:0030244">
    <property type="term" value="P:cellulose biosynthetic process"/>
    <property type="evidence" value="ECO:0007669"/>
    <property type="project" value="UniProtKB-KW"/>
</dbReference>
<dbReference type="RefSeq" id="WP_198877663.1">
    <property type="nucleotide sequence ID" value="NZ_JAEKMH010000004.1"/>
</dbReference>
<comment type="similarity">
    <text evidence="6">Belongs to the AcsB/BcsB family.</text>
</comment>
<proteinExistence type="inferred from homology"/>
<comment type="function">
    <text evidence="6">Binds the cellulose synthase activator, bis-(3'-5') cyclic diguanylic acid (c-di-GMP).</text>
</comment>
<evidence type="ECO:0000256" key="2">
    <source>
        <dbReference type="ARBA" id="ARBA00022475"/>
    </source>
</evidence>
<dbReference type="PANTHER" id="PTHR39083:SF1">
    <property type="entry name" value="CYCLIC DI-GMP-BINDING PROTEIN"/>
    <property type="match status" value="1"/>
</dbReference>
<keyword evidence="6" id="KW-0973">c-di-GMP</keyword>
<dbReference type="InterPro" id="IPR018513">
    <property type="entry name" value="Cell_synthase_bac"/>
</dbReference>
<dbReference type="Pfam" id="PF03170">
    <property type="entry name" value="BcsB"/>
    <property type="match status" value="1"/>
</dbReference>
<dbReference type="EMBL" id="JAEKMH010000004">
    <property type="protein sequence ID" value="MBJ3786477.1"/>
    <property type="molecule type" value="Genomic_DNA"/>
</dbReference>